<dbReference type="Pfam" id="PF09134">
    <property type="entry name" value="Invasin_D3"/>
    <property type="match status" value="1"/>
</dbReference>
<evidence type="ECO:0000259" key="2">
    <source>
        <dbReference type="Pfam" id="PF09134"/>
    </source>
</evidence>
<accession>A0A7G5C6Y0</accession>
<dbReference type="AlphaFoldDB" id="A0A7G5C6Y0"/>
<sequence>MERVDGEQYDTGWRRDANRRWDKPDDDRREVDRRPGQCDRTGGATVGIASTLGTVSAVTDNNNGTYTATLTAPMTTGTATISATVGGSAIGRRLACSSYRERRRRRTARFKRATRR</sequence>
<organism evidence="3 4">
    <name type="scientific">Cohnella cholangitidis</name>
    <dbReference type="NCBI Taxonomy" id="2598458"/>
    <lineage>
        <taxon>Bacteria</taxon>
        <taxon>Bacillati</taxon>
        <taxon>Bacillota</taxon>
        <taxon>Bacilli</taxon>
        <taxon>Bacillales</taxon>
        <taxon>Paenibacillaceae</taxon>
        <taxon>Cohnella</taxon>
    </lineage>
</organism>
<dbReference type="Proteomes" id="UP000515679">
    <property type="component" value="Chromosome"/>
</dbReference>
<protein>
    <recommendedName>
        <fullName evidence="2">Invasin domain-containing protein</fullName>
    </recommendedName>
</protein>
<name>A0A7G5C6Y0_9BACL</name>
<evidence type="ECO:0000256" key="1">
    <source>
        <dbReference type="SAM" id="MobiDB-lite"/>
    </source>
</evidence>
<evidence type="ECO:0000313" key="3">
    <source>
        <dbReference type="EMBL" id="QMV44964.1"/>
    </source>
</evidence>
<dbReference type="InterPro" id="IPR008964">
    <property type="entry name" value="Invasin/intimin_cell_adhesion"/>
</dbReference>
<dbReference type="InterPro" id="IPR015217">
    <property type="entry name" value="Invasin_dom_3"/>
</dbReference>
<dbReference type="EMBL" id="CP041969">
    <property type="protein sequence ID" value="QMV44964.1"/>
    <property type="molecule type" value="Genomic_DNA"/>
</dbReference>
<proteinExistence type="predicted"/>
<dbReference type="RefSeq" id="WP_182303933.1">
    <property type="nucleotide sequence ID" value="NZ_CP041969.1"/>
</dbReference>
<dbReference type="KEGG" id="cchl:FPL14_10020"/>
<feature type="compositionally biased region" description="Basic and acidic residues" evidence="1">
    <location>
        <begin position="1"/>
        <end position="37"/>
    </location>
</feature>
<reference evidence="3 4" key="1">
    <citation type="submission" date="2019-07" db="EMBL/GenBank/DDBJ databases">
        <authorList>
            <person name="Kim J.K."/>
            <person name="Cheong H.-M."/>
            <person name="Choi Y."/>
            <person name="Hwang K.J."/>
            <person name="Lee S."/>
            <person name="Choi C."/>
        </authorList>
    </citation>
    <scope>NUCLEOTIDE SEQUENCE [LARGE SCALE GENOMIC DNA]</scope>
    <source>
        <strain evidence="3 4">KS 22</strain>
    </source>
</reference>
<feature type="region of interest" description="Disordered" evidence="1">
    <location>
        <begin position="1"/>
        <end position="45"/>
    </location>
</feature>
<feature type="domain" description="Invasin" evidence="2">
    <location>
        <begin position="41"/>
        <end position="90"/>
    </location>
</feature>
<dbReference type="SUPFAM" id="SSF49373">
    <property type="entry name" value="Invasin/intimin cell-adhesion fragments"/>
    <property type="match status" value="1"/>
</dbReference>
<gene>
    <name evidence="3" type="ORF">FPL14_10020</name>
</gene>
<evidence type="ECO:0000313" key="4">
    <source>
        <dbReference type="Proteomes" id="UP000515679"/>
    </source>
</evidence>
<dbReference type="InterPro" id="IPR013783">
    <property type="entry name" value="Ig-like_fold"/>
</dbReference>
<dbReference type="Gene3D" id="2.60.40.10">
    <property type="entry name" value="Immunoglobulins"/>
    <property type="match status" value="1"/>
</dbReference>
<keyword evidence="4" id="KW-1185">Reference proteome</keyword>